<dbReference type="EMBL" id="JAPVER010000018">
    <property type="protein sequence ID" value="MCZ3364685.1"/>
    <property type="molecule type" value="Genomic_DNA"/>
</dbReference>
<comment type="caution">
    <text evidence="4">The sequence shown here is derived from an EMBL/GenBank/DDBJ whole genome shotgun (WGS) entry which is preliminary data.</text>
</comment>
<accession>A0A9E5A0V4</accession>
<gene>
    <name evidence="4" type="ORF">O3H35_07325</name>
    <name evidence="3" type="ORF">O3H54_02210</name>
</gene>
<dbReference type="PANTHER" id="PTHR42252:SF1">
    <property type="entry name" value="DUF434 DOMAIN-CONTAINING PROTEIN"/>
    <property type="match status" value="1"/>
</dbReference>
<protein>
    <submittedName>
        <fullName evidence="4">DUF434 domain-containing protein</fullName>
    </submittedName>
</protein>
<name>A0A9E5A0V4_9EURY</name>
<proteinExistence type="predicted"/>
<sequence>MQIEKNKLKEAAFDLRFLLNRGYRKKGALQFVANKYVLNKDERNYLARSIFSDLISKKRQEKIIDISKIKDELLLVDGYNVLITVESLYNEDYDSIILCDDMVIRDLNAVFGKYKFNNATEMALNKILDLISLYAPSYTYFFFDSPVSFSGKLAGLTKKIMAGYNLSGNICLSKTVDTEIIRLSKLKNAVVATGDSVIIDKVDRIVDIPRYILENF</sequence>
<dbReference type="AlphaFoldDB" id="A0A9E5A0V4"/>
<reference evidence="4" key="1">
    <citation type="submission" date="2022-12" db="EMBL/GenBank/DDBJ databases">
        <title>Reclassification of two methanogenic archaea species isolated from the Kolyma lowland permafrost.</title>
        <authorList>
            <person name="Trubitsyn V.E."/>
            <person name="Rivkina E.M."/>
            <person name="Shcherbakova V.A."/>
        </authorList>
    </citation>
    <scope>NUCLEOTIDE SEQUENCE</scope>
    <source>
        <strain evidence="3">M2</strain>
        <strain evidence="4">MK4</strain>
    </source>
</reference>
<keyword evidence="5" id="KW-1185">Reference proteome</keyword>
<organism evidence="4">
    <name type="scientific">Methanobacterium veterum</name>
    <dbReference type="NCBI Taxonomy" id="408577"/>
    <lineage>
        <taxon>Archaea</taxon>
        <taxon>Methanobacteriati</taxon>
        <taxon>Methanobacteriota</taxon>
        <taxon>Methanomada group</taxon>
        <taxon>Methanobacteria</taxon>
        <taxon>Methanobacteriales</taxon>
        <taxon>Methanobacteriaceae</taxon>
        <taxon>Methanobacterium</taxon>
    </lineage>
</organism>
<dbReference type="Pfam" id="PF04256">
    <property type="entry name" value="DUF434"/>
    <property type="match status" value="1"/>
</dbReference>
<dbReference type="EMBL" id="JAPVES010000030">
    <property type="protein sequence ID" value="MCZ3372439.1"/>
    <property type="molecule type" value="Genomic_DNA"/>
</dbReference>
<evidence type="ECO:0000313" key="5">
    <source>
        <dbReference type="Proteomes" id="UP001068021"/>
    </source>
</evidence>
<dbReference type="Proteomes" id="UP001074446">
    <property type="component" value="Unassembled WGS sequence"/>
</dbReference>
<feature type="domain" description="DUF5616" evidence="2">
    <location>
        <begin position="67"/>
        <end position="210"/>
    </location>
</feature>
<evidence type="ECO:0000313" key="4">
    <source>
        <dbReference type="EMBL" id="MCZ3372439.1"/>
    </source>
</evidence>
<evidence type="ECO:0000259" key="2">
    <source>
        <dbReference type="Pfam" id="PF18481"/>
    </source>
</evidence>
<dbReference type="Proteomes" id="UP001068021">
    <property type="component" value="Unassembled WGS sequence"/>
</dbReference>
<dbReference type="Pfam" id="PF18481">
    <property type="entry name" value="DUF5616"/>
    <property type="match status" value="1"/>
</dbReference>
<dbReference type="InterPro" id="IPR041652">
    <property type="entry name" value="DUF5616"/>
</dbReference>
<feature type="domain" description="DUF434" evidence="1">
    <location>
        <begin position="7"/>
        <end position="62"/>
    </location>
</feature>
<evidence type="ECO:0000313" key="3">
    <source>
        <dbReference type="EMBL" id="MCZ3364685.1"/>
    </source>
</evidence>
<dbReference type="RefSeq" id="WP_048080026.1">
    <property type="nucleotide sequence ID" value="NZ_JAPVER010000018.1"/>
</dbReference>
<dbReference type="PANTHER" id="PTHR42252">
    <property type="entry name" value="DUF5616 DOMAIN-CONTAINING PROTEIN"/>
    <property type="match status" value="1"/>
</dbReference>
<dbReference type="InterPro" id="IPR007368">
    <property type="entry name" value="DUF434"/>
</dbReference>
<evidence type="ECO:0000259" key="1">
    <source>
        <dbReference type="Pfam" id="PF04256"/>
    </source>
</evidence>